<protein>
    <submittedName>
        <fullName evidence="3">Uncharacterized protein</fullName>
    </submittedName>
</protein>
<evidence type="ECO:0000256" key="2">
    <source>
        <dbReference type="SAM" id="Phobius"/>
    </source>
</evidence>
<feature type="transmembrane region" description="Helical" evidence="2">
    <location>
        <begin position="116"/>
        <end position="134"/>
    </location>
</feature>
<keyword evidence="2" id="KW-0472">Membrane</keyword>
<feature type="transmembrane region" description="Helical" evidence="2">
    <location>
        <begin position="90"/>
        <end position="110"/>
    </location>
</feature>
<keyword evidence="2" id="KW-0812">Transmembrane</keyword>
<evidence type="ECO:0000256" key="1">
    <source>
        <dbReference type="SAM" id="MobiDB-lite"/>
    </source>
</evidence>
<name>A0A4V4HLJ9_9ACTN</name>
<organism evidence="3 4">
    <name type="scientific">Nocardioides caeni</name>
    <dbReference type="NCBI Taxonomy" id="574700"/>
    <lineage>
        <taxon>Bacteria</taxon>
        <taxon>Bacillati</taxon>
        <taxon>Actinomycetota</taxon>
        <taxon>Actinomycetes</taxon>
        <taxon>Propionibacteriales</taxon>
        <taxon>Nocardioidaceae</taxon>
        <taxon>Nocardioides</taxon>
    </lineage>
</organism>
<feature type="compositionally biased region" description="Acidic residues" evidence="1">
    <location>
        <begin position="62"/>
        <end position="71"/>
    </location>
</feature>
<feature type="compositionally biased region" description="Acidic residues" evidence="1">
    <location>
        <begin position="39"/>
        <end position="51"/>
    </location>
</feature>
<dbReference type="RefSeq" id="WP_136561230.1">
    <property type="nucleotide sequence ID" value="NZ_BAABLS010000002.1"/>
</dbReference>
<dbReference type="Proteomes" id="UP000307087">
    <property type="component" value="Unassembled WGS sequence"/>
</dbReference>
<keyword evidence="4" id="KW-1185">Reference proteome</keyword>
<feature type="region of interest" description="Disordered" evidence="1">
    <location>
        <begin position="19"/>
        <end position="80"/>
    </location>
</feature>
<dbReference type="AlphaFoldDB" id="A0A4V4HLJ9"/>
<sequence>MQREQRDDDAAWQAIVDNYGDRVLGPDDDPAASQSVTDEALDQADVTDDAVADNADNRDNEMLEADEDDPWDQFVPPVPPPLPRPSVDRLLSWLGVFGSPAVLLAVVVTGVHLPTLIGWFLVGAFVAGFGYLVATMPASPRDPWDDGAQL</sequence>
<proteinExistence type="predicted"/>
<dbReference type="OrthoDB" id="3787269at2"/>
<accession>A0A4V4HLJ9</accession>
<evidence type="ECO:0000313" key="3">
    <source>
        <dbReference type="EMBL" id="THV18516.1"/>
    </source>
</evidence>
<gene>
    <name evidence="3" type="ORF">E9934_02550</name>
</gene>
<dbReference type="EMBL" id="STGW01000001">
    <property type="protein sequence ID" value="THV18516.1"/>
    <property type="molecule type" value="Genomic_DNA"/>
</dbReference>
<comment type="caution">
    <text evidence="3">The sequence shown here is derived from an EMBL/GenBank/DDBJ whole genome shotgun (WGS) entry which is preliminary data.</text>
</comment>
<keyword evidence="2" id="KW-1133">Transmembrane helix</keyword>
<evidence type="ECO:0000313" key="4">
    <source>
        <dbReference type="Proteomes" id="UP000307087"/>
    </source>
</evidence>
<reference evidence="3 4" key="1">
    <citation type="journal article" date="2009" name="Int. J. Syst. Evol. Microbiol.">
        <title>Nocardioides caeni sp. nov., isolated from wastewater.</title>
        <authorList>
            <person name="Yoon J.H."/>
            <person name="Kang S.J."/>
            <person name="Park S."/>
            <person name="Kim W."/>
            <person name="Oh T.K."/>
        </authorList>
    </citation>
    <scope>NUCLEOTIDE SEQUENCE [LARGE SCALE GENOMIC DNA]</scope>
    <source>
        <strain evidence="3 4">DSM 23134</strain>
    </source>
</reference>